<comment type="caution">
    <text evidence="1">The sequence shown here is derived from an EMBL/GenBank/DDBJ whole genome shotgun (WGS) entry which is preliminary data.</text>
</comment>
<dbReference type="Proteomes" id="UP000747542">
    <property type="component" value="Unassembled WGS sequence"/>
</dbReference>
<gene>
    <name evidence="1" type="ORF">Hamer_G029942</name>
</gene>
<feature type="non-terminal residue" evidence="1">
    <location>
        <position position="87"/>
    </location>
</feature>
<proteinExistence type="predicted"/>
<dbReference type="EMBL" id="JAHLQT010031326">
    <property type="protein sequence ID" value="KAG7160313.1"/>
    <property type="molecule type" value="Genomic_DNA"/>
</dbReference>
<evidence type="ECO:0000313" key="2">
    <source>
        <dbReference type="Proteomes" id="UP000747542"/>
    </source>
</evidence>
<reference evidence="1" key="1">
    <citation type="journal article" date="2021" name="Sci. Adv.">
        <title>The American lobster genome reveals insights on longevity, neural, and immune adaptations.</title>
        <authorList>
            <person name="Polinski J.M."/>
            <person name="Zimin A.V."/>
            <person name="Clark K.F."/>
            <person name="Kohn A.B."/>
            <person name="Sadowski N."/>
            <person name="Timp W."/>
            <person name="Ptitsyn A."/>
            <person name="Khanna P."/>
            <person name="Romanova D.Y."/>
            <person name="Williams P."/>
            <person name="Greenwood S.J."/>
            <person name="Moroz L.L."/>
            <person name="Walt D.R."/>
            <person name="Bodnar A.G."/>
        </authorList>
    </citation>
    <scope>NUCLEOTIDE SEQUENCE</scope>
    <source>
        <strain evidence="1">GMGI-L3</strain>
    </source>
</reference>
<protein>
    <submittedName>
        <fullName evidence="1">Uncharacterized protein</fullName>
    </submittedName>
</protein>
<sequence>MKLLISFRSHQFLMRKLHTQHKQQLADISGIYQNILSVCLFDDRIDTETKKNMRYNESITQNEDQKQYILQVVAAHRKKFQRQAKLL</sequence>
<name>A0A8J5MQP8_HOMAM</name>
<dbReference type="AlphaFoldDB" id="A0A8J5MQP8"/>
<evidence type="ECO:0000313" key="1">
    <source>
        <dbReference type="EMBL" id="KAG7160313.1"/>
    </source>
</evidence>
<accession>A0A8J5MQP8</accession>
<keyword evidence="2" id="KW-1185">Reference proteome</keyword>
<organism evidence="1 2">
    <name type="scientific">Homarus americanus</name>
    <name type="common">American lobster</name>
    <dbReference type="NCBI Taxonomy" id="6706"/>
    <lineage>
        <taxon>Eukaryota</taxon>
        <taxon>Metazoa</taxon>
        <taxon>Ecdysozoa</taxon>
        <taxon>Arthropoda</taxon>
        <taxon>Crustacea</taxon>
        <taxon>Multicrustacea</taxon>
        <taxon>Malacostraca</taxon>
        <taxon>Eumalacostraca</taxon>
        <taxon>Eucarida</taxon>
        <taxon>Decapoda</taxon>
        <taxon>Pleocyemata</taxon>
        <taxon>Astacidea</taxon>
        <taxon>Nephropoidea</taxon>
        <taxon>Nephropidae</taxon>
        <taxon>Homarus</taxon>
    </lineage>
</organism>